<evidence type="ECO:0000256" key="1">
    <source>
        <dbReference type="SAM" id="SignalP"/>
    </source>
</evidence>
<name>A0ABS7J1N7_9SPHN</name>
<accession>A0ABS7J1N7</accession>
<keyword evidence="1" id="KW-0732">Signal</keyword>
<comment type="caution">
    <text evidence="2">The sequence shown here is derived from an EMBL/GenBank/DDBJ whole genome shotgun (WGS) entry which is preliminary data.</text>
</comment>
<keyword evidence="3" id="KW-1185">Reference proteome</keyword>
<sequence>MRAVALPIMLALVAAPAAAKAEEHPNPFAQFQQREGRLFDIGWQLARANRAFCPSTAPSIGLMIHDAANYARADEVRAALSLAGDIGVQAVASGSPAERAGVKVNRTLFAVDLAQVDQRWKPTRPTVKRTLQIEEAIAHSLEDGRVGLSFTDRGGETVIDGVETCAAKFRLTGDDEAYASADTVFFGEGFMGFGLPREVFAAAVAHELAHVIQGHARRKESERWGWRKTRNSEREADRMMPWLLFNAGYKPEAAADWMRAWGPKHSGGLLRKRTHDGWDERLAMIVAETAALKRLVAANDWKPGEADWSQRFPAAPAE</sequence>
<evidence type="ECO:0000313" key="2">
    <source>
        <dbReference type="EMBL" id="MBX7458667.1"/>
    </source>
</evidence>
<evidence type="ECO:0000313" key="3">
    <source>
        <dbReference type="Proteomes" id="UP000783253"/>
    </source>
</evidence>
<gene>
    <name evidence="2" type="ORF">K3152_10465</name>
</gene>
<proteinExistence type="predicted"/>
<protein>
    <recommendedName>
        <fullName evidence="4">Peptidase M48 domain-containing protein</fullName>
    </recommendedName>
</protein>
<evidence type="ECO:0008006" key="4">
    <source>
        <dbReference type="Google" id="ProtNLM"/>
    </source>
</evidence>
<dbReference type="Proteomes" id="UP000783253">
    <property type="component" value="Unassembled WGS sequence"/>
</dbReference>
<reference evidence="2 3" key="1">
    <citation type="submission" date="2021-08" db="EMBL/GenBank/DDBJ databases">
        <title>Comparative Genomics Analysis of the Genus Qipengyuania Reveals Extensive Genetic Diversity and Metabolic Versatility, Including the Description of Fifteen Novel Species.</title>
        <authorList>
            <person name="Liu Y."/>
        </authorList>
    </citation>
    <scope>NUCLEOTIDE SEQUENCE [LARGE SCALE GENOMIC DNA]</scope>
    <source>
        <strain evidence="2 3">1NDH17</strain>
    </source>
</reference>
<dbReference type="RefSeq" id="WP_221574055.1">
    <property type="nucleotide sequence ID" value="NZ_JAIGNK010000003.1"/>
</dbReference>
<feature type="signal peptide" evidence="1">
    <location>
        <begin position="1"/>
        <end position="21"/>
    </location>
</feature>
<dbReference type="EMBL" id="JAIGNK010000003">
    <property type="protein sequence ID" value="MBX7458667.1"/>
    <property type="molecule type" value="Genomic_DNA"/>
</dbReference>
<organism evidence="2 3">
    <name type="scientific">Qipengyuania polymorpha</name>
    <dbReference type="NCBI Taxonomy" id="2867234"/>
    <lineage>
        <taxon>Bacteria</taxon>
        <taxon>Pseudomonadati</taxon>
        <taxon>Pseudomonadota</taxon>
        <taxon>Alphaproteobacteria</taxon>
        <taxon>Sphingomonadales</taxon>
        <taxon>Erythrobacteraceae</taxon>
        <taxon>Qipengyuania</taxon>
    </lineage>
</organism>
<feature type="chain" id="PRO_5045993834" description="Peptidase M48 domain-containing protein" evidence="1">
    <location>
        <begin position="22"/>
        <end position="318"/>
    </location>
</feature>